<organism evidence="11 12">
    <name type="scientific">Paenibacillus alvei</name>
    <name type="common">Bacillus alvei</name>
    <dbReference type="NCBI Taxonomy" id="44250"/>
    <lineage>
        <taxon>Bacteria</taxon>
        <taxon>Bacillati</taxon>
        <taxon>Bacillota</taxon>
        <taxon>Bacilli</taxon>
        <taxon>Bacillales</taxon>
        <taxon>Paenibacillaceae</taxon>
        <taxon>Paenibacillus</taxon>
    </lineage>
</organism>
<comment type="caution">
    <text evidence="11">The sequence shown here is derived from an EMBL/GenBank/DDBJ whole genome shotgun (WGS) entry which is preliminary data.</text>
</comment>
<dbReference type="AlphaFoldDB" id="A0AAP7A1I5"/>
<keyword evidence="5" id="KW-0805">Transcription regulation</keyword>
<dbReference type="Proteomes" id="UP000552038">
    <property type="component" value="Unassembled WGS sequence"/>
</dbReference>
<feature type="modified residue" description="4-aspartylphosphate" evidence="8">
    <location>
        <position position="55"/>
    </location>
</feature>
<feature type="domain" description="Response regulatory" evidence="10">
    <location>
        <begin position="3"/>
        <end position="120"/>
    </location>
</feature>
<name>A0AAP7A1I5_PAEAL</name>
<dbReference type="SMART" id="SM00342">
    <property type="entry name" value="HTH_ARAC"/>
    <property type="match status" value="1"/>
</dbReference>
<dbReference type="PROSITE" id="PS01124">
    <property type="entry name" value="HTH_ARAC_FAMILY_2"/>
    <property type="match status" value="1"/>
</dbReference>
<accession>A0AAP7A1I5</accession>
<feature type="domain" description="HTH araC/xylS-type" evidence="9">
    <location>
        <begin position="431"/>
        <end position="530"/>
    </location>
</feature>
<evidence type="ECO:0000259" key="10">
    <source>
        <dbReference type="PROSITE" id="PS50110"/>
    </source>
</evidence>
<dbReference type="Pfam" id="PF17853">
    <property type="entry name" value="GGDEF_2"/>
    <property type="match status" value="1"/>
</dbReference>
<dbReference type="CDD" id="cd17536">
    <property type="entry name" value="REC_YesN-like"/>
    <property type="match status" value="1"/>
</dbReference>
<evidence type="ECO:0000256" key="3">
    <source>
        <dbReference type="ARBA" id="ARBA00022553"/>
    </source>
</evidence>
<evidence type="ECO:0000313" key="11">
    <source>
        <dbReference type="EMBL" id="NOJ73953.1"/>
    </source>
</evidence>
<evidence type="ECO:0000256" key="1">
    <source>
        <dbReference type="ARBA" id="ARBA00004496"/>
    </source>
</evidence>
<protein>
    <submittedName>
        <fullName evidence="11">Response regulator</fullName>
    </submittedName>
</protein>
<dbReference type="EMBL" id="JABFOR010000065">
    <property type="protein sequence ID" value="NOJ73953.1"/>
    <property type="molecule type" value="Genomic_DNA"/>
</dbReference>
<dbReference type="PRINTS" id="PR00032">
    <property type="entry name" value="HTHARAC"/>
</dbReference>
<dbReference type="InterPro" id="IPR018060">
    <property type="entry name" value="HTH_AraC"/>
</dbReference>
<dbReference type="PROSITE" id="PS50110">
    <property type="entry name" value="RESPONSE_REGULATORY"/>
    <property type="match status" value="1"/>
</dbReference>
<sequence length="533" mass="62050">MYKLILVDDEEDVREGVLHEIDWESLGFSVVETAENGQEAMEYIERLQPDIVVTDIHMPFMNGLQLAEWIRSHDPSIRIIILTGYDEFEYAQKAIKLQIDEYVLKPFSALDLQAALVKVKQQMDQEVAEKNNLRTLQDHYRKSLPVLQHVFLSSLLTGKCFLEDIQEKCERYEMDLSGSAYLVSAIQMDHNKEEKNRYLVQFAVCNIAEELMLKHMPGRVFIHHDHVVVLTMSISQEEERMSRETIGIVEEVLQSVHRFLKITVTIGVGTVVNDLSELASSYQEAVQALHYRLIHGNHRVIWIEDVEAKRVNPLVFDDMKEQALIRCMKVGTIEEARTMMDELFAIVESSKEVSLQDFQIYWIEMWTAMMKVVKDMDVKYEQDLGGTVHPLMEIYHCNNASEAKNWMLQRCLKIMNCIAVERQTGYKKLVDDAKAYMKLHYADLDISIHTVCRHLHISTGYFSHIFKKEAKTTFVSYLLELRMEAAKELLRSTDLKAFEIGEKVGYADPNYFSFCFRKRFGLSPKEYRNRDRG</sequence>
<evidence type="ECO:0000256" key="5">
    <source>
        <dbReference type="ARBA" id="ARBA00023015"/>
    </source>
</evidence>
<dbReference type="PANTHER" id="PTHR42713:SF3">
    <property type="entry name" value="TRANSCRIPTIONAL REGULATORY PROTEIN HPTR"/>
    <property type="match status" value="1"/>
</dbReference>
<dbReference type="SUPFAM" id="SSF52172">
    <property type="entry name" value="CheY-like"/>
    <property type="match status" value="1"/>
</dbReference>
<dbReference type="RefSeq" id="WP_171419783.1">
    <property type="nucleotide sequence ID" value="NZ_JABFOR010000065.1"/>
</dbReference>
<dbReference type="GO" id="GO:0043565">
    <property type="term" value="F:sequence-specific DNA binding"/>
    <property type="evidence" value="ECO:0007669"/>
    <property type="project" value="InterPro"/>
</dbReference>
<evidence type="ECO:0000256" key="8">
    <source>
        <dbReference type="PROSITE-ProRule" id="PRU00169"/>
    </source>
</evidence>
<evidence type="ECO:0000256" key="6">
    <source>
        <dbReference type="ARBA" id="ARBA00023125"/>
    </source>
</evidence>
<evidence type="ECO:0000256" key="2">
    <source>
        <dbReference type="ARBA" id="ARBA00022490"/>
    </source>
</evidence>
<keyword evidence="6" id="KW-0238">DNA-binding</keyword>
<dbReference type="InterPro" id="IPR011006">
    <property type="entry name" value="CheY-like_superfamily"/>
</dbReference>
<dbReference type="SMART" id="SM00448">
    <property type="entry name" value="REC"/>
    <property type="match status" value="1"/>
</dbReference>
<keyword evidence="7" id="KW-0804">Transcription</keyword>
<gene>
    <name evidence="11" type="ORF">HMI46_25915</name>
</gene>
<dbReference type="GO" id="GO:0000160">
    <property type="term" value="P:phosphorelay signal transduction system"/>
    <property type="evidence" value="ECO:0007669"/>
    <property type="project" value="UniProtKB-KW"/>
</dbReference>
<dbReference type="InterPro" id="IPR020449">
    <property type="entry name" value="Tscrpt_reg_AraC-type_HTH"/>
</dbReference>
<evidence type="ECO:0000256" key="4">
    <source>
        <dbReference type="ARBA" id="ARBA00023012"/>
    </source>
</evidence>
<dbReference type="Gene3D" id="1.10.10.60">
    <property type="entry name" value="Homeodomain-like"/>
    <property type="match status" value="2"/>
</dbReference>
<dbReference type="GO" id="GO:0005737">
    <property type="term" value="C:cytoplasm"/>
    <property type="evidence" value="ECO:0007669"/>
    <property type="project" value="UniProtKB-SubCell"/>
</dbReference>
<dbReference type="Pfam" id="PF00072">
    <property type="entry name" value="Response_reg"/>
    <property type="match status" value="1"/>
</dbReference>
<dbReference type="InterPro" id="IPR051552">
    <property type="entry name" value="HptR"/>
</dbReference>
<dbReference type="InterPro" id="IPR009057">
    <property type="entry name" value="Homeodomain-like_sf"/>
</dbReference>
<dbReference type="GO" id="GO:0003700">
    <property type="term" value="F:DNA-binding transcription factor activity"/>
    <property type="evidence" value="ECO:0007669"/>
    <property type="project" value="InterPro"/>
</dbReference>
<keyword evidence="4" id="KW-0902">Two-component regulatory system</keyword>
<evidence type="ECO:0000256" key="7">
    <source>
        <dbReference type="ARBA" id="ARBA00023163"/>
    </source>
</evidence>
<proteinExistence type="predicted"/>
<comment type="subcellular location">
    <subcellularLocation>
        <location evidence="1">Cytoplasm</location>
    </subcellularLocation>
</comment>
<keyword evidence="3 8" id="KW-0597">Phosphoprotein</keyword>
<evidence type="ECO:0000313" key="12">
    <source>
        <dbReference type="Proteomes" id="UP000552038"/>
    </source>
</evidence>
<dbReference type="PANTHER" id="PTHR42713">
    <property type="entry name" value="HISTIDINE KINASE-RELATED"/>
    <property type="match status" value="1"/>
</dbReference>
<evidence type="ECO:0000259" key="9">
    <source>
        <dbReference type="PROSITE" id="PS01124"/>
    </source>
</evidence>
<dbReference type="SUPFAM" id="SSF46689">
    <property type="entry name" value="Homeodomain-like"/>
    <property type="match status" value="1"/>
</dbReference>
<dbReference type="Pfam" id="PF12833">
    <property type="entry name" value="HTH_18"/>
    <property type="match status" value="1"/>
</dbReference>
<dbReference type="Gene3D" id="3.40.50.2300">
    <property type="match status" value="1"/>
</dbReference>
<reference evidence="11 12" key="1">
    <citation type="submission" date="2020-05" db="EMBL/GenBank/DDBJ databases">
        <title>Whole genome sequencing and identification of novel metabolites from Paenibacillus alvei strain JR949.</title>
        <authorList>
            <person name="Rajendhran J."/>
            <person name="Sree Pranav P."/>
            <person name="Mahalakshmi B."/>
            <person name="Karthikeyan R."/>
        </authorList>
    </citation>
    <scope>NUCLEOTIDE SEQUENCE [LARGE SCALE GENOMIC DNA]</scope>
    <source>
        <strain evidence="11 12">JR949</strain>
    </source>
</reference>
<dbReference type="InterPro" id="IPR001789">
    <property type="entry name" value="Sig_transdc_resp-reg_receiver"/>
</dbReference>
<dbReference type="InterPro" id="IPR041522">
    <property type="entry name" value="CdaR_GGDEF"/>
</dbReference>
<keyword evidence="2" id="KW-0963">Cytoplasm</keyword>